<feature type="transmembrane region" description="Helical" evidence="7">
    <location>
        <begin position="358"/>
        <end position="378"/>
    </location>
</feature>
<feature type="transmembrane region" description="Helical" evidence="7">
    <location>
        <begin position="398"/>
        <end position="422"/>
    </location>
</feature>
<dbReference type="PANTHER" id="PTHR42718:SF47">
    <property type="entry name" value="METHYL VIOLOGEN RESISTANCE PROTEIN SMVA"/>
    <property type="match status" value="1"/>
</dbReference>
<evidence type="ECO:0000256" key="6">
    <source>
        <dbReference type="ARBA" id="ARBA00023136"/>
    </source>
</evidence>
<evidence type="ECO:0000256" key="1">
    <source>
        <dbReference type="ARBA" id="ARBA00004651"/>
    </source>
</evidence>
<feature type="transmembrane region" description="Helical" evidence="7">
    <location>
        <begin position="328"/>
        <end position="346"/>
    </location>
</feature>
<sequence length="495" mass="50126">MTARSPWLVLAIVSTALFLIVIDMTVLYTALPTLTRDLDASATEKLWIVNAYSLVVAGLLPGAGALGDRFGHRRMFMIGLVIFGLASLAAGFAPSSAMLIAARAALAVGAAAMMPATLSIIRHSFDDPDQRALAIGIWAAVASGGAALGPVIGGALLQHFHWGAVFLINLPVVLAALPLTLAFVPRGQAHGHHPFDPVGSVQALVGLVGLTLAIKEIAKPDPSVLVLVLSATVGAAALALFLRRLRRSASPMIDLTLFRDPRFSGGVIGAVVSAATLLGVELVITQRLQLVQGMTPLQAGLFILPIPLAAFVAGPVAGLLLGRVRAGVLLSATLAISGTGILIYWAGFGQTWVELASFAIMGAGIGAAMTAASSAIMLNAPADRAGMAASVEEVSYELGGALGIAMLGSLMAGVYSASFAAAGGSGAQARDSLDGALALAATLPAPQADTLLALANAAFDRATGAVALAAGLVLLGAALWIGRINRAGRTIQQSA</sequence>
<dbReference type="GO" id="GO:0022857">
    <property type="term" value="F:transmembrane transporter activity"/>
    <property type="evidence" value="ECO:0007669"/>
    <property type="project" value="InterPro"/>
</dbReference>
<keyword evidence="10" id="KW-1185">Reference proteome</keyword>
<feature type="transmembrane region" description="Helical" evidence="7">
    <location>
        <begin position="197"/>
        <end position="218"/>
    </location>
</feature>
<dbReference type="Proteomes" id="UP000270743">
    <property type="component" value="Unassembled WGS sequence"/>
</dbReference>
<dbReference type="EMBL" id="UZWE01000046">
    <property type="protein sequence ID" value="VDS09955.1"/>
    <property type="molecule type" value="Genomic_DNA"/>
</dbReference>
<protein>
    <submittedName>
        <fullName evidence="9">Methyl viologen resistance protein SmvA</fullName>
    </submittedName>
</protein>
<dbReference type="AlphaFoldDB" id="A0A447IR12"/>
<dbReference type="Pfam" id="PF07690">
    <property type="entry name" value="MFS_1"/>
    <property type="match status" value="1"/>
</dbReference>
<dbReference type="InterPro" id="IPR020846">
    <property type="entry name" value="MFS_dom"/>
</dbReference>
<evidence type="ECO:0000259" key="8">
    <source>
        <dbReference type="PROSITE" id="PS50850"/>
    </source>
</evidence>
<comment type="subcellular location">
    <subcellularLocation>
        <location evidence="1">Cell membrane</location>
        <topology evidence="1">Multi-pass membrane protein</topology>
    </subcellularLocation>
</comment>
<feature type="transmembrane region" description="Helical" evidence="7">
    <location>
        <begin position="297"/>
        <end position="321"/>
    </location>
</feature>
<proteinExistence type="predicted"/>
<dbReference type="PROSITE" id="PS50850">
    <property type="entry name" value="MFS"/>
    <property type="match status" value="1"/>
</dbReference>
<evidence type="ECO:0000256" key="2">
    <source>
        <dbReference type="ARBA" id="ARBA00022448"/>
    </source>
</evidence>
<accession>A0A447IR12</accession>
<feature type="transmembrane region" description="Helical" evidence="7">
    <location>
        <begin position="133"/>
        <end position="156"/>
    </location>
</feature>
<keyword evidence="2" id="KW-0813">Transport</keyword>
<dbReference type="RefSeq" id="WP_126155561.1">
    <property type="nucleotide sequence ID" value="NZ_UZWE01000046.1"/>
</dbReference>
<evidence type="ECO:0000313" key="9">
    <source>
        <dbReference type="EMBL" id="VDS09955.1"/>
    </source>
</evidence>
<name>A0A447IR12_9RHOB</name>
<dbReference type="InterPro" id="IPR036259">
    <property type="entry name" value="MFS_trans_sf"/>
</dbReference>
<feature type="transmembrane region" description="Helical" evidence="7">
    <location>
        <begin position="263"/>
        <end position="285"/>
    </location>
</feature>
<dbReference type="Gene3D" id="1.20.1720.10">
    <property type="entry name" value="Multidrug resistance protein D"/>
    <property type="match status" value="2"/>
</dbReference>
<feature type="transmembrane region" description="Helical" evidence="7">
    <location>
        <begin position="462"/>
        <end position="482"/>
    </location>
</feature>
<feature type="transmembrane region" description="Helical" evidence="7">
    <location>
        <begin position="100"/>
        <end position="121"/>
    </location>
</feature>
<keyword evidence="3" id="KW-1003">Cell membrane</keyword>
<dbReference type="PRINTS" id="PR01036">
    <property type="entry name" value="TCRTETB"/>
</dbReference>
<feature type="transmembrane region" description="Helical" evidence="7">
    <location>
        <begin position="46"/>
        <end position="63"/>
    </location>
</feature>
<keyword evidence="6 7" id="KW-0472">Membrane</keyword>
<dbReference type="InterPro" id="IPR011701">
    <property type="entry name" value="MFS"/>
</dbReference>
<gene>
    <name evidence="9" type="primary">smvA</name>
    <name evidence="9" type="ORF">PARHAE_03165</name>
</gene>
<dbReference type="PANTHER" id="PTHR42718">
    <property type="entry name" value="MAJOR FACILITATOR SUPERFAMILY MULTIDRUG TRANSPORTER MFSC"/>
    <property type="match status" value="1"/>
</dbReference>
<evidence type="ECO:0000256" key="4">
    <source>
        <dbReference type="ARBA" id="ARBA00022692"/>
    </source>
</evidence>
<evidence type="ECO:0000256" key="7">
    <source>
        <dbReference type="SAM" id="Phobius"/>
    </source>
</evidence>
<dbReference type="OrthoDB" id="9807274at2"/>
<reference evidence="9 10" key="1">
    <citation type="submission" date="2018-12" db="EMBL/GenBank/DDBJ databases">
        <authorList>
            <person name="Criscuolo A."/>
        </authorList>
    </citation>
    <scope>NUCLEOTIDE SEQUENCE [LARGE SCALE GENOMIC DNA]</scope>
    <source>
        <strain evidence="9">ACIP1116241</strain>
    </source>
</reference>
<dbReference type="GO" id="GO:0005886">
    <property type="term" value="C:plasma membrane"/>
    <property type="evidence" value="ECO:0007669"/>
    <property type="project" value="UniProtKB-SubCell"/>
</dbReference>
<evidence type="ECO:0000256" key="5">
    <source>
        <dbReference type="ARBA" id="ARBA00022989"/>
    </source>
</evidence>
<feature type="transmembrane region" description="Helical" evidence="7">
    <location>
        <begin position="224"/>
        <end position="242"/>
    </location>
</feature>
<organism evidence="9 10">
    <name type="scientific">Paracoccus haematequi</name>
    <dbReference type="NCBI Taxonomy" id="2491866"/>
    <lineage>
        <taxon>Bacteria</taxon>
        <taxon>Pseudomonadati</taxon>
        <taxon>Pseudomonadota</taxon>
        <taxon>Alphaproteobacteria</taxon>
        <taxon>Rhodobacterales</taxon>
        <taxon>Paracoccaceae</taxon>
        <taxon>Paracoccus</taxon>
    </lineage>
</organism>
<feature type="transmembrane region" description="Helical" evidence="7">
    <location>
        <begin position="75"/>
        <end position="94"/>
    </location>
</feature>
<feature type="transmembrane region" description="Helical" evidence="7">
    <location>
        <begin position="7"/>
        <end position="31"/>
    </location>
</feature>
<feature type="domain" description="Major facilitator superfamily (MFS) profile" evidence="8">
    <location>
        <begin position="9"/>
        <end position="488"/>
    </location>
</feature>
<keyword evidence="5 7" id="KW-1133">Transmembrane helix</keyword>
<dbReference type="SUPFAM" id="SSF103473">
    <property type="entry name" value="MFS general substrate transporter"/>
    <property type="match status" value="1"/>
</dbReference>
<evidence type="ECO:0000313" key="10">
    <source>
        <dbReference type="Proteomes" id="UP000270743"/>
    </source>
</evidence>
<feature type="transmembrane region" description="Helical" evidence="7">
    <location>
        <begin position="162"/>
        <end position="185"/>
    </location>
</feature>
<evidence type="ECO:0000256" key="3">
    <source>
        <dbReference type="ARBA" id="ARBA00022475"/>
    </source>
</evidence>
<dbReference type="CDD" id="cd17321">
    <property type="entry name" value="MFS_MMR_MDR_like"/>
    <property type="match status" value="1"/>
</dbReference>
<keyword evidence="4 7" id="KW-0812">Transmembrane</keyword>